<dbReference type="AlphaFoldDB" id="A0A4D6LHV9"/>
<name>A0A4D6LHV9_VIGUN</name>
<protein>
    <recommendedName>
        <fullName evidence="4">Thionin-like protein 2</fullName>
    </recommendedName>
</protein>
<organism evidence="2 3">
    <name type="scientific">Vigna unguiculata</name>
    <name type="common">Cowpea</name>
    <dbReference type="NCBI Taxonomy" id="3917"/>
    <lineage>
        <taxon>Eukaryota</taxon>
        <taxon>Viridiplantae</taxon>
        <taxon>Streptophyta</taxon>
        <taxon>Embryophyta</taxon>
        <taxon>Tracheophyta</taxon>
        <taxon>Spermatophyta</taxon>
        <taxon>Magnoliopsida</taxon>
        <taxon>eudicotyledons</taxon>
        <taxon>Gunneridae</taxon>
        <taxon>Pentapetalae</taxon>
        <taxon>rosids</taxon>
        <taxon>fabids</taxon>
        <taxon>Fabales</taxon>
        <taxon>Fabaceae</taxon>
        <taxon>Papilionoideae</taxon>
        <taxon>50 kb inversion clade</taxon>
        <taxon>NPAAA clade</taxon>
        <taxon>indigoferoid/millettioid clade</taxon>
        <taxon>Phaseoleae</taxon>
        <taxon>Vigna</taxon>
    </lineage>
</organism>
<accession>A0A4D6LHV9</accession>
<feature type="signal peptide" evidence="1">
    <location>
        <begin position="1"/>
        <end position="25"/>
    </location>
</feature>
<dbReference type="EMBL" id="CP039347">
    <property type="protein sequence ID" value="QCD88157.1"/>
    <property type="molecule type" value="Genomic_DNA"/>
</dbReference>
<evidence type="ECO:0008006" key="4">
    <source>
        <dbReference type="Google" id="ProtNLM"/>
    </source>
</evidence>
<evidence type="ECO:0000313" key="3">
    <source>
        <dbReference type="Proteomes" id="UP000501690"/>
    </source>
</evidence>
<proteinExistence type="predicted"/>
<feature type="chain" id="PRO_5020036876" description="Thionin-like protein 2" evidence="1">
    <location>
        <begin position="26"/>
        <end position="107"/>
    </location>
</feature>
<evidence type="ECO:0000256" key="1">
    <source>
        <dbReference type="SAM" id="SignalP"/>
    </source>
</evidence>
<dbReference type="Proteomes" id="UP000501690">
    <property type="component" value="Linkage Group LG3"/>
</dbReference>
<keyword evidence="3" id="KW-1185">Reference proteome</keyword>
<dbReference type="Gramene" id="Vigun11g138800.1.v1.2">
    <property type="protein sequence ID" value="Vigun11g138800.1.v1.2"/>
    <property type="gene ID" value="Vigun11g138800.v1.2"/>
</dbReference>
<sequence>MMKSDRVAILMMIMLGFEVILSIEAKKLPCPAECALECFASEDPYPVCFAKCLEKCNNSTGSTGSTGANNCISKCGVNKTITATIDARGYVTDVVDSCLRECSDLKK</sequence>
<reference evidence="2 3" key="1">
    <citation type="submission" date="2019-04" db="EMBL/GenBank/DDBJ databases">
        <title>An improved genome assembly and genetic linkage map for asparagus bean, Vigna unguiculata ssp. sesquipedialis.</title>
        <authorList>
            <person name="Xia Q."/>
            <person name="Zhang R."/>
            <person name="Dong Y."/>
        </authorList>
    </citation>
    <scope>NUCLEOTIDE SEQUENCE [LARGE SCALE GENOMIC DNA]</scope>
    <source>
        <tissue evidence="2">Leaf</tissue>
    </source>
</reference>
<keyword evidence="1" id="KW-0732">Signal</keyword>
<evidence type="ECO:0000313" key="2">
    <source>
        <dbReference type="EMBL" id="QCD88157.1"/>
    </source>
</evidence>
<gene>
    <name evidence="2" type="ORF">DEO72_LG3g2699</name>
</gene>
<dbReference type="OrthoDB" id="1419551at2759"/>